<accession>A0A8X6UPV9</accession>
<evidence type="ECO:0000313" key="2">
    <source>
        <dbReference type="Proteomes" id="UP000887013"/>
    </source>
</evidence>
<comment type="caution">
    <text evidence="1">The sequence shown here is derived from an EMBL/GenBank/DDBJ whole genome shotgun (WGS) entry which is preliminary data.</text>
</comment>
<gene>
    <name evidence="1" type="ORF">NPIL_268071</name>
</gene>
<proteinExistence type="predicted"/>
<protein>
    <submittedName>
        <fullName evidence="1">Uncharacterized protein</fullName>
    </submittedName>
</protein>
<dbReference type="AlphaFoldDB" id="A0A8X6UPV9"/>
<keyword evidence="2" id="KW-1185">Reference proteome</keyword>
<reference evidence="1" key="1">
    <citation type="submission" date="2020-08" db="EMBL/GenBank/DDBJ databases">
        <title>Multicomponent nature underlies the extraordinary mechanical properties of spider dragline silk.</title>
        <authorList>
            <person name="Kono N."/>
            <person name="Nakamura H."/>
            <person name="Mori M."/>
            <person name="Yoshida Y."/>
            <person name="Ohtoshi R."/>
            <person name="Malay A.D."/>
            <person name="Moran D.A.P."/>
            <person name="Tomita M."/>
            <person name="Numata K."/>
            <person name="Arakawa K."/>
        </authorList>
    </citation>
    <scope>NUCLEOTIDE SEQUENCE</scope>
</reference>
<dbReference type="Proteomes" id="UP000887013">
    <property type="component" value="Unassembled WGS sequence"/>
</dbReference>
<evidence type="ECO:0000313" key="1">
    <source>
        <dbReference type="EMBL" id="GFU37936.1"/>
    </source>
</evidence>
<dbReference type="EMBL" id="BMAW01131114">
    <property type="protein sequence ID" value="GFU37936.1"/>
    <property type="molecule type" value="Genomic_DNA"/>
</dbReference>
<name>A0A8X6UPV9_NEPPI</name>
<organism evidence="1 2">
    <name type="scientific">Nephila pilipes</name>
    <name type="common">Giant wood spider</name>
    <name type="synonym">Nephila maculata</name>
    <dbReference type="NCBI Taxonomy" id="299642"/>
    <lineage>
        <taxon>Eukaryota</taxon>
        <taxon>Metazoa</taxon>
        <taxon>Ecdysozoa</taxon>
        <taxon>Arthropoda</taxon>
        <taxon>Chelicerata</taxon>
        <taxon>Arachnida</taxon>
        <taxon>Araneae</taxon>
        <taxon>Araneomorphae</taxon>
        <taxon>Entelegynae</taxon>
        <taxon>Araneoidea</taxon>
        <taxon>Nephilidae</taxon>
        <taxon>Nephila</taxon>
    </lineage>
</organism>
<sequence length="82" mass="9648">MSIVPHLIGSQGCRDLSYNQMTPYKALEKNKHVQFVQPKNIRFYPKDDVKQTSDGSGDCFGILYISREWFLYDGYNWGHWDL</sequence>